<accession>A0A6A6M2R4</accession>
<sequence>MLAWEMPSSRDEESRMECEGKAREDGKIPPKVAQEEDEIPLFYSDVMPLLVNDEPSVGEDAFVWLAALVPFAADVVNGRFTFETLTAPTGNRLFFPAYDKFLKEIAKYEHTVKPTATGPWGAPLFDKAIIYESPELYEGIVLEFPEMTSSTRRDHWLALTKEVMLMNQFLSENKLVSSIEVTEADKERTSDQDSIHLLESAINQARKEAKDVEIAKATAEG</sequence>
<reference evidence="2 3" key="1">
    <citation type="journal article" date="2020" name="Mol. Plant">
        <title>The Chromosome-Based Rubber Tree Genome Provides New Insights into Spurge Genome Evolution and Rubber Biosynthesis.</title>
        <authorList>
            <person name="Liu J."/>
            <person name="Shi C."/>
            <person name="Shi C.C."/>
            <person name="Li W."/>
            <person name="Zhang Q.J."/>
            <person name="Zhang Y."/>
            <person name="Li K."/>
            <person name="Lu H.F."/>
            <person name="Shi C."/>
            <person name="Zhu S.T."/>
            <person name="Xiao Z.Y."/>
            <person name="Nan H."/>
            <person name="Yue Y."/>
            <person name="Zhu X.G."/>
            <person name="Wu Y."/>
            <person name="Hong X.N."/>
            <person name="Fan G.Y."/>
            <person name="Tong Y."/>
            <person name="Zhang D."/>
            <person name="Mao C.L."/>
            <person name="Liu Y.L."/>
            <person name="Hao S.J."/>
            <person name="Liu W.Q."/>
            <person name="Lv M.Q."/>
            <person name="Zhang H.B."/>
            <person name="Liu Y."/>
            <person name="Hu-Tang G.R."/>
            <person name="Wang J.P."/>
            <person name="Wang J.H."/>
            <person name="Sun Y.H."/>
            <person name="Ni S.B."/>
            <person name="Chen W.B."/>
            <person name="Zhang X.C."/>
            <person name="Jiao Y.N."/>
            <person name="Eichler E.E."/>
            <person name="Li G.H."/>
            <person name="Liu X."/>
            <person name="Gao L.Z."/>
        </authorList>
    </citation>
    <scope>NUCLEOTIDE SEQUENCE [LARGE SCALE GENOMIC DNA]</scope>
    <source>
        <strain evidence="3">cv. GT1</strain>
        <tissue evidence="2">Leaf</tissue>
    </source>
</reference>
<dbReference type="AlphaFoldDB" id="A0A6A6M2R4"/>
<protein>
    <submittedName>
        <fullName evidence="2">Uncharacterized protein</fullName>
    </submittedName>
</protein>
<comment type="caution">
    <text evidence="2">The sequence shown here is derived from an EMBL/GenBank/DDBJ whole genome shotgun (WGS) entry which is preliminary data.</text>
</comment>
<evidence type="ECO:0000256" key="1">
    <source>
        <dbReference type="SAM" id="MobiDB-lite"/>
    </source>
</evidence>
<proteinExistence type="predicted"/>
<dbReference type="PANTHER" id="PTHR31860:SF5">
    <property type="entry name" value="ARGH (DUF639)"/>
    <property type="match status" value="1"/>
</dbReference>
<name>A0A6A6M2R4_HEVBR</name>
<feature type="region of interest" description="Disordered" evidence="1">
    <location>
        <begin position="1"/>
        <end position="28"/>
    </location>
</feature>
<dbReference type="EMBL" id="JAAGAX010000008">
    <property type="protein sequence ID" value="KAF2306895.1"/>
    <property type="molecule type" value="Genomic_DNA"/>
</dbReference>
<evidence type="ECO:0000313" key="3">
    <source>
        <dbReference type="Proteomes" id="UP000467840"/>
    </source>
</evidence>
<organism evidence="2 3">
    <name type="scientific">Hevea brasiliensis</name>
    <name type="common">Para rubber tree</name>
    <name type="synonym">Siphonia brasiliensis</name>
    <dbReference type="NCBI Taxonomy" id="3981"/>
    <lineage>
        <taxon>Eukaryota</taxon>
        <taxon>Viridiplantae</taxon>
        <taxon>Streptophyta</taxon>
        <taxon>Embryophyta</taxon>
        <taxon>Tracheophyta</taxon>
        <taxon>Spermatophyta</taxon>
        <taxon>Magnoliopsida</taxon>
        <taxon>eudicotyledons</taxon>
        <taxon>Gunneridae</taxon>
        <taxon>Pentapetalae</taxon>
        <taxon>rosids</taxon>
        <taxon>fabids</taxon>
        <taxon>Malpighiales</taxon>
        <taxon>Euphorbiaceae</taxon>
        <taxon>Crotonoideae</taxon>
        <taxon>Micrandreae</taxon>
        <taxon>Hevea</taxon>
    </lineage>
</organism>
<evidence type="ECO:0000313" key="2">
    <source>
        <dbReference type="EMBL" id="KAF2306895.1"/>
    </source>
</evidence>
<feature type="compositionally biased region" description="Basic and acidic residues" evidence="1">
    <location>
        <begin position="8"/>
        <end position="28"/>
    </location>
</feature>
<dbReference type="PANTHER" id="PTHR31860">
    <property type="entry name" value="HEAT-INDUCIBLE TRANSCRIPTION REPRESSOR (DUF639)-RELATED"/>
    <property type="match status" value="1"/>
</dbReference>
<gene>
    <name evidence="2" type="ORF">GH714_022391</name>
</gene>
<dbReference type="Proteomes" id="UP000467840">
    <property type="component" value="Chromosome 9"/>
</dbReference>
<keyword evidence="3" id="KW-1185">Reference proteome</keyword>